<evidence type="ECO:0000313" key="2">
    <source>
        <dbReference type="EMBL" id="MCP2358156.1"/>
    </source>
</evidence>
<organism evidence="2 3">
    <name type="scientific">Nonomuraea thailandensis</name>
    <dbReference type="NCBI Taxonomy" id="1188745"/>
    <lineage>
        <taxon>Bacteria</taxon>
        <taxon>Bacillati</taxon>
        <taxon>Actinomycetota</taxon>
        <taxon>Actinomycetes</taxon>
        <taxon>Streptosporangiales</taxon>
        <taxon>Streptosporangiaceae</taxon>
        <taxon>Nonomuraea</taxon>
    </lineage>
</organism>
<gene>
    <name evidence="2" type="ORF">HD597_005176</name>
</gene>
<protein>
    <submittedName>
        <fullName evidence="2">Uncharacterized protein</fullName>
    </submittedName>
</protein>
<reference evidence="2" key="1">
    <citation type="submission" date="2022-06" db="EMBL/GenBank/DDBJ databases">
        <title>Sequencing the genomes of 1000 actinobacteria strains.</title>
        <authorList>
            <person name="Klenk H.-P."/>
        </authorList>
    </citation>
    <scope>NUCLEOTIDE SEQUENCE</scope>
    <source>
        <strain evidence="2">DSM 46694</strain>
    </source>
</reference>
<feature type="transmembrane region" description="Helical" evidence="1">
    <location>
        <begin position="69"/>
        <end position="89"/>
    </location>
</feature>
<dbReference type="Proteomes" id="UP001139648">
    <property type="component" value="Unassembled WGS sequence"/>
</dbReference>
<keyword evidence="3" id="KW-1185">Reference proteome</keyword>
<accession>A0A9X2GM95</accession>
<feature type="transmembrane region" description="Helical" evidence="1">
    <location>
        <begin position="36"/>
        <end position="57"/>
    </location>
</feature>
<proteinExistence type="predicted"/>
<dbReference type="RefSeq" id="WP_253745251.1">
    <property type="nucleotide sequence ID" value="NZ_BAABKA010000067.1"/>
</dbReference>
<keyword evidence="1" id="KW-0812">Transmembrane</keyword>
<keyword evidence="1" id="KW-0472">Membrane</keyword>
<evidence type="ECO:0000313" key="3">
    <source>
        <dbReference type="Proteomes" id="UP001139648"/>
    </source>
</evidence>
<comment type="caution">
    <text evidence="2">The sequence shown here is derived from an EMBL/GenBank/DDBJ whole genome shotgun (WGS) entry which is preliminary data.</text>
</comment>
<name>A0A9X2GM95_9ACTN</name>
<keyword evidence="1" id="KW-1133">Transmembrane helix</keyword>
<dbReference type="EMBL" id="JAMZEB010000002">
    <property type="protein sequence ID" value="MCP2358156.1"/>
    <property type="molecule type" value="Genomic_DNA"/>
</dbReference>
<sequence length="136" mass="14473">MRAAAVALGGAVTALAGVWIVARAWATCDVGVSGLANLLALMFYAAPLWALATLTWWVGTGLPGRRVLLARLAVSVLGSLALIWAFMAWQHSPGGDYPVSSCPDNVPPWWPRWLPLRPGRSGAAHTFSNVCHQRGT</sequence>
<evidence type="ECO:0000256" key="1">
    <source>
        <dbReference type="SAM" id="Phobius"/>
    </source>
</evidence>
<dbReference type="AlphaFoldDB" id="A0A9X2GM95"/>